<protein>
    <submittedName>
        <fullName evidence="2">Uncharacterized protein</fullName>
    </submittedName>
</protein>
<feature type="region of interest" description="Disordered" evidence="1">
    <location>
        <begin position="95"/>
        <end position="123"/>
    </location>
</feature>
<reference evidence="2" key="2">
    <citation type="submission" date="2018-07" db="EMBL/GenBank/DDBJ databases">
        <authorList>
            <person name="Mckenzie S.K."/>
            <person name="Kronauer D.J.C."/>
        </authorList>
    </citation>
    <scope>NUCLEOTIDE SEQUENCE</scope>
    <source>
        <strain evidence="2">Clonal line C1</strain>
    </source>
</reference>
<proteinExistence type="predicted"/>
<dbReference type="AlphaFoldDB" id="A0A3L8DI30"/>
<dbReference type="OrthoDB" id="7699712at2759"/>
<gene>
    <name evidence="2" type="ORF">DMN91_008045</name>
</gene>
<accession>A0A3L8DI30</accession>
<comment type="caution">
    <text evidence="2">The sequence shown here is derived from an EMBL/GenBank/DDBJ whole genome shotgun (WGS) entry which is preliminary data.</text>
</comment>
<feature type="compositionally biased region" description="Polar residues" evidence="1">
    <location>
        <begin position="111"/>
        <end position="121"/>
    </location>
</feature>
<evidence type="ECO:0000256" key="1">
    <source>
        <dbReference type="SAM" id="MobiDB-lite"/>
    </source>
</evidence>
<feature type="non-terminal residue" evidence="2">
    <location>
        <position position="131"/>
    </location>
</feature>
<reference evidence="2" key="1">
    <citation type="journal article" date="2018" name="Genome Res.">
        <title>The genomic architecture and molecular evolution of ant odorant receptors.</title>
        <authorList>
            <person name="McKenzie S.K."/>
            <person name="Kronauer D.J.C."/>
        </authorList>
    </citation>
    <scope>NUCLEOTIDE SEQUENCE [LARGE SCALE GENOMIC DNA]</scope>
    <source>
        <strain evidence="2">Clonal line C1</strain>
    </source>
</reference>
<sequence length="131" mass="14182">MSPYTDAGNAPAVVFHEPVVSEVIEDITEDSRHASEGLIQELFGEQVLPPASATWLPLILGTTRTEVRSGLNEQVKHNLLSKYEPKGDLVFLRSSESEQGDTSELRCNGCDSGQTSGNRSSAGGYLFERLG</sequence>
<name>A0A3L8DI30_OOCBI</name>
<evidence type="ECO:0000313" key="2">
    <source>
        <dbReference type="EMBL" id="RLU19488.1"/>
    </source>
</evidence>
<dbReference type="EMBL" id="QOIP01000008">
    <property type="protein sequence ID" value="RLU19488.1"/>
    <property type="molecule type" value="Genomic_DNA"/>
</dbReference>
<organism evidence="2">
    <name type="scientific">Ooceraea biroi</name>
    <name type="common">Clonal raider ant</name>
    <name type="synonym">Cerapachys biroi</name>
    <dbReference type="NCBI Taxonomy" id="2015173"/>
    <lineage>
        <taxon>Eukaryota</taxon>
        <taxon>Metazoa</taxon>
        <taxon>Ecdysozoa</taxon>
        <taxon>Arthropoda</taxon>
        <taxon>Hexapoda</taxon>
        <taxon>Insecta</taxon>
        <taxon>Pterygota</taxon>
        <taxon>Neoptera</taxon>
        <taxon>Endopterygota</taxon>
        <taxon>Hymenoptera</taxon>
        <taxon>Apocrita</taxon>
        <taxon>Aculeata</taxon>
        <taxon>Formicoidea</taxon>
        <taxon>Formicidae</taxon>
        <taxon>Dorylinae</taxon>
        <taxon>Ooceraea</taxon>
    </lineage>
</organism>
<dbReference type="Proteomes" id="UP000279307">
    <property type="component" value="Chromosome 8"/>
</dbReference>